<proteinExistence type="predicted"/>
<dbReference type="CDD" id="cd12797">
    <property type="entry name" value="M23_peptidase"/>
    <property type="match status" value="1"/>
</dbReference>
<feature type="domain" description="M23ase beta-sheet core" evidence="3">
    <location>
        <begin position="99"/>
        <end position="194"/>
    </location>
</feature>
<dbReference type="InterPro" id="IPR050570">
    <property type="entry name" value="Cell_wall_metabolism_enzyme"/>
</dbReference>
<sequence length="201" mass="22222">MEVDRKDRFISGLRQIMVGEDPEQEPTPADRLEGDALPQRRDLDLFEKNADTEAIIAEFREGVGPYADRVEGIRTPGGETYFFAPLRGMVISAFNPGQQHFGVDILSKENEPVKAVTGGRVIFASWTLDTGHVIGIQHDGDLISFYKHNSVLLKKIGDAVTAGEPIAIIGGTGELSSGEHLHFELWYRGSPVNPQEFIKFD</sequence>
<protein>
    <submittedName>
        <fullName evidence="4">Peptidase M23</fullName>
    </submittedName>
</protein>
<evidence type="ECO:0000256" key="2">
    <source>
        <dbReference type="SAM" id="MobiDB-lite"/>
    </source>
</evidence>
<dbReference type="AlphaFoldDB" id="I5BZQ0"/>
<dbReference type="Pfam" id="PF01551">
    <property type="entry name" value="Peptidase_M23"/>
    <property type="match status" value="1"/>
</dbReference>
<dbReference type="Gene3D" id="2.70.70.10">
    <property type="entry name" value="Glucose Permease (Domain IIA)"/>
    <property type="match status" value="1"/>
</dbReference>
<organism evidence="4 5">
    <name type="scientific">Nitritalea halalkaliphila LW7</name>
    <dbReference type="NCBI Taxonomy" id="1189621"/>
    <lineage>
        <taxon>Bacteria</taxon>
        <taxon>Pseudomonadati</taxon>
        <taxon>Bacteroidota</taxon>
        <taxon>Cytophagia</taxon>
        <taxon>Cytophagales</taxon>
        <taxon>Cyclobacteriaceae</taxon>
        <taxon>Nitritalea</taxon>
    </lineage>
</organism>
<dbReference type="SUPFAM" id="SSF51261">
    <property type="entry name" value="Duplicated hybrid motif"/>
    <property type="match status" value="1"/>
</dbReference>
<gene>
    <name evidence="4" type="ORF">A3SI_14484</name>
</gene>
<accession>I5BZQ0</accession>
<feature type="compositionally biased region" description="Basic and acidic residues" evidence="2">
    <location>
        <begin position="28"/>
        <end position="38"/>
    </location>
</feature>
<dbReference type="GO" id="GO:0004222">
    <property type="term" value="F:metalloendopeptidase activity"/>
    <property type="evidence" value="ECO:0007669"/>
    <property type="project" value="TreeGrafter"/>
</dbReference>
<dbReference type="InterPro" id="IPR016047">
    <property type="entry name" value="M23ase_b-sheet_dom"/>
</dbReference>
<dbReference type="STRING" id="1189621.A3SI_14484"/>
<keyword evidence="5" id="KW-1185">Reference proteome</keyword>
<evidence type="ECO:0000313" key="5">
    <source>
        <dbReference type="Proteomes" id="UP000005551"/>
    </source>
</evidence>
<keyword evidence="1" id="KW-0732">Signal</keyword>
<evidence type="ECO:0000259" key="3">
    <source>
        <dbReference type="Pfam" id="PF01551"/>
    </source>
</evidence>
<dbReference type="Proteomes" id="UP000005551">
    <property type="component" value="Unassembled WGS sequence"/>
</dbReference>
<dbReference type="PANTHER" id="PTHR21666">
    <property type="entry name" value="PEPTIDASE-RELATED"/>
    <property type="match status" value="1"/>
</dbReference>
<feature type="region of interest" description="Disordered" evidence="2">
    <location>
        <begin position="17"/>
        <end position="38"/>
    </location>
</feature>
<reference evidence="4 5" key="1">
    <citation type="submission" date="2012-05" db="EMBL/GenBank/DDBJ databases">
        <title>Genome sequence of Nitritalea halalkaliphila LW7.</title>
        <authorList>
            <person name="Jangir P.K."/>
            <person name="Singh A."/>
            <person name="Shivaji S."/>
            <person name="Sharma R."/>
        </authorList>
    </citation>
    <scope>NUCLEOTIDE SEQUENCE [LARGE SCALE GENOMIC DNA]</scope>
    <source>
        <strain evidence="4 5">LW7</strain>
    </source>
</reference>
<evidence type="ECO:0000256" key="1">
    <source>
        <dbReference type="ARBA" id="ARBA00022729"/>
    </source>
</evidence>
<dbReference type="EMBL" id="AJYA01000035">
    <property type="protein sequence ID" value="EIM75052.1"/>
    <property type="molecule type" value="Genomic_DNA"/>
</dbReference>
<dbReference type="InterPro" id="IPR011055">
    <property type="entry name" value="Dup_hybrid_motif"/>
</dbReference>
<name>I5BZQ0_9BACT</name>
<dbReference type="PANTHER" id="PTHR21666:SF289">
    <property type="entry name" value="L-ALA--D-GLU ENDOPEPTIDASE"/>
    <property type="match status" value="1"/>
</dbReference>
<comment type="caution">
    <text evidence="4">The sequence shown here is derived from an EMBL/GenBank/DDBJ whole genome shotgun (WGS) entry which is preliminary data.</text>
</comment>
<evidence type="ECO:0000313" key="4">
    <source>
        <dbReference type="EMBL" id="EIM75052.1"/>
    </source>
</evidence>